<dbReference type="PANTHER" id="PTHR42820:SF16">
    <property type="entry name" value="SHORT-CHAIN DEHYDROGENASE REDUCTASE 3B"/>
    <property type="match status" value="1"/>
</dbReference>
<organism evidence="2 3">
    <name type="scientific">Aristolochia fimbriata</name>
    <name type="common">White veined hardy Dutchman's pipe vine</name>
    <dbReference type="NCBI Taxonomy" id="158543"/>
    <lineage>
        <taxon>Eukaryota</taxon>
        <taxon>Viridiplantae</taxon>
        <taxon>Streptophyta</taxon>
        <taxon>Embryophyta</taxon>
        <taxon>Tracheophyta</taxon>
        <taxon>Spermatophyta</taxon>
        <taxon>Magnoliopsida</taxon>
        <taxon>Magnoliidae</taxon>
        <taxon>Piperales</taxon>
        <taxon>Aristolochiaceae</taxon>
        <taxon>Aristolochia</taxon>
    </lineage>
</organism>
<dbReference type="PANTHER" id="PTHR42820">
    <property type="entry name" value="SHORT-CHAIN DEHYDROGENASE REDUCTASE"/>
    <property type="match status" value="1"/>
</dbReference>
<dbReference type="InterPro" id="IPR036291">
    <property type="entry name" value="NAD(P)-bd_dom_sf"/>
</dbReference>
<reference evidence="2 3" key="1">
    <citation type="submission" date="2021-07" db="EMBL/GenBank/DDBJ databases">
        <title>The Aristolochia fimbriata genome: insights into angiosperm evolution, floral development and chemical biosynthesis.</title>
        <authorList>
            <person name="Jiao Y."/>
        </authorList>
    </citation>
    <scope>NUCLEOTIDE SEQUENCE [LARGE SCALE GENOMIC DNA]</scope>
    <source>
        <strain evidence="2">IBCAS-2021</strain>
        <tissue evidence="2">Leaf</tissue>
    </source>
</reference>
<evidence type="ECO:0000256" key="1">
    <source>
        <dbReference type="ARBA" id="ARBA00006484"/>
    </source>
</evidence>
<name>A0AAV7FGX8_ARIFI</name>
<dbReference type="SUPFAM" id="SSF51735">
    <property type="entry name" value="NAD(P)-binding Rossmann-fold domains"/>
    <property type="match status" value="1"/>
</dbReference>
<keyword evidence="3" id="KW-1185">Reference proteome</keyword>
<comment type="caution">
    <text evidence="2">The sequence shown here is derived from an EMBL/GenBank/DDBJ whole genome shotgun (WGS) entry which is preliminary data.</text>
</comment>
<evidence type="ECO:0000313" key="3">
    <source>
        <dbReference type="Proteomes" id="UP000825729"/>
    </source>
</evidence>
<dbReference type="AlphaFoldDB" id="A0AAV7FGX8"/>
<dbReference type="FunFam" id="3.40.50.720:FF:000084">
    <property type="entry name" value="Short-chain dehydrogenase reductase"/>
    <property type="match status" value="1"/>
</dbReference>
<dbReference type="Gene3D" id="3.40.50.720">
    <property type="entry name" value="NAD(P)-binding Rossmann-like Domain"/>
    <property type="match status" value="1"/>
</dbReference>
<gene>
    <name evidence="2" type="ORF">H6P81_004402</name>
</gene>
<protein>
    <submittedName>
        <fullName evidence="2">Uncharacterized protein</fullName>
    </submittedName>
</protein>
<dbReference type="EMBL" id="JAINDJ010000002">
    <property type="protein sequence ID" value="KAG9459894.1"/>
    <property type="molecule type" value="Genomic_DNA"/>
</dbReference>
<dbReference type="PRINTS" id="PR00081">
    <property type="entry name" value="GDHRDH"/>
</dbReference>
<comment type="similarity">
    <text evidence="1">Belongs to the short-chain dehydrogenases/reductases (SDR) family.</text>
</comment>
<proteinExistence type="inferred from homology"/>
<dbReference type="Proteomes" id="UP000825729">
    <property type="component" value="Unassembled WGS sequence"/>
</dbReference>
<dbReference type="Pfam" id="PF13561">
    <property type="entry name" value="adh_short_C2"/>
    <property type="match status" value="1"/>
</dbReference>
<dbReference type="PRINTS" id="PR00080">
    <property type="entry name" value="SDRFAMILY"/>
</dbReference>
<dbReference type="InterPro" id="IPR002347">
    <property type="entry name" value="SDR_fam"/>
</dbReference>
<evidence type="ECO:0000313" key="2">
    <source>
        <dbReference type="EMBL" id="KAG9459894.1"/>
    </source>
</evidence>
<sequence>MEAPPMSKARLEGKVAVITGAASGIGEAAARLFVENGARVVIADVQDELGEAVAASIGGPDKCRYKRCDVREEGQVAAAVAFAVEKYGSLDVMYSNAGVAGPAAGIMDLDLGDLDATMAVNFRGTAAAIKHASRAMAAAGTRGSIICTASVSATVAGLGPHAYTVSKHAIVGLARSAAAELGKHGIRVNCVSPFGVATPLACGISGCDAAETEARTAAVSNMKGMILKPRNVAEAALFLASDDSAFVSGHDLVVDGGFTVVDFTCNIYK</sequence>
<accession>A0AAV7FGX8</accession>